<dbReference type="SUPFAM" id="SSF53335">
    <property type="entry name" value="S-adenosyl-L-methionine-dependent methyltransferases"/>
    <property type="match status" value="1"/>
</dbReference>
<proteinExistence type="predicted"/>
<dbReference type="InterPro" id="IPR029063">
    <property type="entry name" value="SAM-dependent_MTases_sf"/>
</dbReference>
<dbReference type="Proteomes" id="UP000237271">
    <property type="component" value="Unassembled WGS sequence"/>
</dbReference>
<organism evidence="2 3">
    <name type="scientific">Phytophthora palmivora</name>
    <dbReference type="NCBI Taxonomy" id="4796"/>
    <lineage>
        <taxon>Eukaryota</taxon>
        <taxon>Sar</taxon>
        <taxon>Stramenopiles</taxon>
        <taxon>Oomycota</taxon>
        <taxon>Peronosporomycetes</taxon>
        <taxon>Peronosporales</taxon>
        <taxon>Peronosporaceae</taxon>
        <taxon>Phytophthora</taxon>
    </lineage>
</organism>
<dbReference type="OrthoDB" id="413935at2759"/>
<sequence>MLVARDVGLIQQSLTFTGKRVLLVGTHPASENSIVSYTTLQFPTNAEVGDNPRESIEIKDALSLTKIEQVVHGIFADVSRALVCRDKTTPHRNLGEVLPAGVTSLLAELTIESTDLFLDIGAGLGKVVVHVVSETNAYKAIGIELRYDIHKVGLEMILKSGLQDVMEIGLFVALPYDNATIVYWNNVLFEPHDVEYVKIQLCGIPMVRYLVCFVNLCPRHRDLCSQEFCDAFVLSKMLKLPCSRKAGLHPVYIHQATDI</sequence>
<gene>
    <name evidence="2" type="ORF">PHPALM_7944</name>
</gene>
<dbReference type="GO" id="GO:0031151">
    <property type="term" value="F:histone H3K79 methyltransferase activity"/>
    <property type="evidence" value="ECO:0007669"/>
    <property type="project" value="InterPro"/>
</dbReference>
<keyword evidence="3" id="KW-1185">Reference proteome</keyword>
<reference evidence="2 3" key="1">
    <citation type="journal article" date="2017" name="Genome Biol. Evol.">
        <title>Phytophthora megakarya and P. palmivora, closely related causal agents of cacao black pod rot, underwent increases in genome sizes and gene numbers by different mechanisms.</title>
        <authorList>
            <person name="Ali S.S."/>
            <person name="Shao J."/>
            <person name="Lary D.J."/>
            <person name="Kronmiller B."/>
            <person name="Shen D."/>
            <person name="Strem M.D."/>
            <person name="Amoako-Attah I."/>
            <person name="Akrofi A.Y."/>
            <person name="Begoude B.A."/>
            <person name="Ten Hoopen G.M."/>
            <person name="Coulibaly K."/>
            <person name="Kebe B.I."/>
            <person name="Melnick R.L."/>
            <person name="Guiltinan M.J."/>
            <person name="Tyler B.M."/>
            <person name="Meinhardt L.W."/>
            <person name="Bailey B.A."/>
        </authorList>
    </citation>
    <scope>NUCLEOTIDE SEQUENCE [LARGE SCALE GENOMIC DNA]</scope>
    <source>
        <strain evidence="3">sbr112.9</strain>
    </source>
</reference>
<dbReference type="Gene3D" id="3.40.50.150">
    <property type="entry name" value="Vaccinia Virus protein VP39"/>
    <property type="match status" value="1"/>
</dbReference>
<dbReference type="EMBL" id="NCKW01004158">
    <property type="protein sequence ID" value="POM75006.1"/>
    <property type="molecule type" value="Genomic_DNA"/>
</dbReference>
<evidence type="ECO:0000313" key="3">
    <source>
        <dbReference type="Proteomes" id="UP000237271"/>
    </source>
</evidence>
<evidence type="ECO:0000313" key="2">
    <source>
        <dbReference type="EMBL" id="POM75006.1"/>
    </source>
</evidence>
<comment type="caution">
    <text evidence="2">The sequence shown here is derived from an EMBL/GenBank/DDBJ whole genome shotgun (WGS) entry which is preliminary data.</text>
</comment>
<dbReference type="InterPro" id="IPR025789">
    <property type="entry name" value="DOT1_dom"/>
</dbReference>
<protein>
    <recommendedName>
        <fullName evidence="1">DOT1 domain-containing protein</fullName>
    </recommendedName>
</protein>
<dbReference type="AlphaFoldDB" id="A0A2P4YB09"/>
<accession>A0A2P4YB09</accession>
<evidence type="ECO:0000259" key="1">
    <source>
        <dbReference type="Pfam" id="PF08123"/>
    </source>
</evidence>
<feature type="domain" description="DOT1" evidence="1">
    <location>
        <begin position="94"/>
        <end position="146"/>
    </location>
</feature>
<name>A0A2P4YB09_9STRA</name>
<dbReference type="Pfam" id="PF08123">
    <property type="entry name" value="DOT1"/>
    <property type="match status" value="1"/>
</dbReference>